<evidence type="ECO:0000256" key="1">
    <source>
        <dbReference type="SAM" id="Phobius"/>
    </source>
</evidence>
<name>A0A1T4LIC1_VIBCI</name>
<reference evidence="3" key="1">
    <citation type="submission" date="2017-02" db="EMBL/GenBank/DDBJ databases">
        <authorList>
            <person name="Varghese N."/>
            <person name="Submissions S."/>
        </authorList>
    </citation>
    <scope>NUCLEOTIDE SEQUENCE [LARGE SCALE GENOMIC DNA]</scope>
    <source>
        <strain evidence="3">DSM 19608</strain>
    </source>
</reference>
<dbReference type="Proteomes" id="UP000190834">
    <property type="component" value="Unassembled WGS sequence"/>
</dbReference>
<keyword evidence="3" id="KW-1185">Reference proteome</keyword>
<organism evidence="2 3">
    <name type="scientific">Vibrio cincinnatiensis DSM 19608</name>
    <dbReference type="NCBI Taxonomy" id="1123491"/>
    <lineage>
        <taxon>Bacteria</taxon>
        <taxon>Pseudomonadati</taxon>
        <taxon>Pseudomonadota</taxon>
        <taxon>Gammaproteobacteria</taxon>
        <taxon>Vibrionales</taxon>
        <taxon>Vibrionaceae</taxon>
        <taxon>Vibrio</taxon>
    </lineage>
</organism>
<evidence type="ECO:0000313" key="2">
    <source>
        <dbReference type="EMBL" id="SJZ54519.1"/>
    </source>
</evidence>
<accession>A0A1T4LIC1</accession>
<keyword evidence="1" id="KW-1133">Transmembrane helix</keyword>
<dbReference type="AlphaFoldDB" id="A0A1T4LIC1"/>
<gene>
    <name evidence="2" type="ORF">SAMN02745782_00605</name>
</gene>
<evidence type="ECO:0008006" key="4">
    <source>
        <dbReference type="Google" id="ProtNLM"/>
    </source>
</evidence>
<dbReference type="EMBL" id="FUXB01000003">
    <property type="protein sequence ID" value="SJZ54519.1"/>
    <property type="molecule type" value="Genomic_DNA"/>
</dbReference>
<feature type="transmembrane region" description="Helical" evidence="1">
    <location>
        <begin position="18"/>
        <end position="38"/>
    </location>
</feature>
<sequence>MIGEWCSSLKREGKTQSMILFSAALAKLIHLIIEHGLIEKTQVWRKR</sequence>
<keyword evidence="1" id="KW-0812">Transmembrane</keyword>
<protein>
    <recommendedName>
        <fullName evidence="4">Transposase</fullName>
    </recommendedName>
</protein>
<proteinExistence type="predicted"/>
<keyword evidence="1" id="KW-0472">Membrane</keyword>
<evidence type="ECO:0000313" key="3">
    <source>
        <dbReference type="Proteomes" id="UP000190834"/>
    </source>
</evidence>